<organism evidence="1 2">
    <name type="scientific">Limosa lapponica baueri</name>
    <dbReference type="NCBI Taxonomy" id="1758121"/>
    <lineage>
        <taxon>Eukaryota</taxon>
        <taxon>Metazoa</taxon>
        <taxon>Chordata</taxon>
        <taxon>Craniata</taxon>
        <taxon>Vertebrata</taxon>
        <taxon>Euteleostomi</taxon>
        <taxon>Archelosauria</taxon>
        <taxon>Archosauria</taxon>
        <taxon>Dinosauria</taxon>
        <taxon>Saurischia</taxon>
        <taxon>Theropoda</taxon>
        <taxon>Coelurosauria</taxon>
        <taxon>Aves</taxon>
        <taxon>Neognathae</taxon>
        <taxon>Neoaves</taxon>
        <taxon>Charadriiformes</taxon>
        <taxon>Scolopacidae</taxon>
        <taxon>Limosa</taxon>
    </lineage>
</organism>
<sequence length="113" mass="12693">MEDTSASHVRSYFTDTGENKAFLIEAMLKLSAGPYLITTLPLQASEVFLIMMAGVVELCSDAVCSGTSKSEEAALKLLYEEQRKAEDCRIMDYTSMNSVKTKFFTMLVMFAWY</sequence>
<keyword evidence="2" id="KW-1185">Reference proteome</keyword>
<dbReference type="Proteomes" id="UP000233556">
    <property type="component" value="Unassembled WGS sequence"/>
</dbReference>
<proteinExistence type="predicted"/>
<accession>A0A2I0THR8</accession>
<reference evidence="2" key="2">
    <citation type="submission" date="2017-12" db="EMBL/GenBank/DDBJ databases">
        <title>Genome sequence of the Bar-tailed Godwit (Limosa lapponica baueri).</title>
        <authorList>
            <person name="Lima N.C.B."/>
            <person name="Parody-Merino A.M."/>
            <person name="Battley P.F."/>
            <person name="Fidler A.E."/>
            <person name="Prosdocimi F."/>
        </authorList>
    </citation>
    <scope>NUCLEOTIDE SEQUENCE [LARGE SCALE GENOMIC DNA]</scope>
</reference>
<name>A0A2I0THR8_LIMLA</name>
<protein>
    <submittedName>
        <fullName evidence="1">Uncharacterized protein</fullName>
    </submittedName>
</protein>
<reference evidence="2" key="1">
    <citation type="submission" date="2017-11" db="EMBL/GenBank/DDBJ databases">
        <authorList>
            <person name="Lima N.C."/>
            <person name="Parody-Merino A.M."/>
            <person name="Battley P.F."/>
            <person name="Fidler A.E."/>
            <person name="Prosdocimi F."/>
        </authorList>
    </citation>
    <scope>NUCLEOTIDE SEQUENCE [LARGE SCALE GENOMIC DNA]</scope>
</reference>
<dbReference type="EMBL" id="KZ510204">
    <property type="protein sequence ID" value="PKU33343.1"/>
    <property type="molecule type" value="Genomic_DNA"/>
</dbReference>
<evidence type="ECO:0000313" key="1">
    <source>
        <dbReference type="EMBL" id="PKU33343.1"/>
    </source>
</evidence>
<dbReference type="AlphaFoldDB" id="A0A2I0THR8"/>
<evidence type="ECO:0000313" key="2">
    <source>
        <dbReference type="Proteomes" id="UP000233556"/>
    </source>
</evidence>
<gene>
    <name evidence="1" type="ORF">llap_16355</name>
</gene>